<dbReference type="RefSeq" id="WP_072327263.1">
    <property type="nucleotide sequence ID" value="NZ_FPJW01000017.1"/>
</dbReference>
<dbReference type="GO" id="GO:0016020">
    <property type="term" value="C:membrane"/>
    <property type="evidence" value="ECO:0007669"/>
    <property type="project" value="InterPro"/>
</dbReference>
<dbReference type="PANTHER" id="PTHR37423">
    <property type="entry name" value="SOLUBLE LYTIC MUREIN TRANSGLYCOSYLASE-RELATED"/>
    <property type="match status" value="1"/>
</dbReference>
<dbReference type="PROSITE" id="PS00922">
    <property type="entry name" value="TRANSGLYCOSYLASE"/>
    <property type="match status" value="1"/>
</dbReference>
<keyword evidence="5" id="KW-1185">Reference proteome</keyword>
<feature type="domain" description="Murein transglycosylase-C N-terminal" evidence="3">
    <location>
        <begin position="58"/>
        <end position="131"/>
    </location>
</feature>
<dbReference type="InterPro" id="IPR006311">
    <property type="entry name" value="TAT_signal"/>
</dbReference>
<dbReference type="STRING" id="1122209.SAMN02745752_02950"/>
<dbReference type="Gene3D" id="1.10.530.10">
    <property type="match status" value="1"/>
</dbReference>
<name>A0A1K2A3H7_9GAMM</name>
<dbReference type="AlphaFoldDB" id="A0A1K2A3H7"/>
<dbReference type="EMBL" id="FPJW01000017">
    <property type="protein sequence ID" value="SFX81018.1"/>
    <property type="molecule type" value="Genomic_DNA"/>
</dbReference>
<dbReference type="PANTHER" id="PTHR37423:SF2">
    <property type="entry name" value="MEMBRANE-BOUND LYTIC MUREIN TRANSGLYCOSYLASE C"/>
    <property type="match status" value="1"/>
</dbReference>
<dbReference type="Pfam" id="PF01464">
    <property type="entry name" value="SLT"/>
    <property type="match status" value="1"/>
</dbReference>
<evidence type="ECO:0000313" key="5">
    <source>
        <dbReference type="Proteomes" id="UP000182350"/>
    </source>
</evidence>
<evidence type="ECO:0000259" key="3">
    <source>
        <dbReference type="Pfam" id="PF11873"/>
    </source>
</evidence>
<accession>A0A1K2A3H7</accession>
<dbReference type="Proteomes" id="UP000182350">
    <property type="component" value="Unassembled WGS sequence"/>
</dbReference>
<dbReference type="SUPFAM" id="SSF53955">
    <property type="entry name" value="Lysozyme-like"/>
    <property type="match status" value="1"/>
</dbReference>
<dbReference type="InterPro" id="IPR023346">
    <property type="entry name" value="Lysozyme-like_dom_sf"/>
</dbReference>
<dbReference type="InterPro" id="IPR024570">
    <property type="entry name" value="Murein_transglycosylaseC_N"/>
</dbReference>
<dbReference type="PROSITE" id="PS51318">
    <property type="entry name" value="TAT"/>
    <property type="match status" value="1"/>
</dbReference>
<protein>
    <submittedName>
        <fullName evidence="4">Membrane-bound lytic murein transglycosylase C</fullName>
    </submittedName>
</protein>
<sequence length="402" mass="44832">MIDPISRRRVLLGLGGLAAGWSLQALGQSNGFEAYRQQHQAAFDGYREQLAKDFAAYQEAVNQAFADYRRSVKAVWGDEQLGSPSVWVEYSADMKTRTLVDFEQGRLTVEVIDAEGSTQVGRRIGATLQQVAEKRVADAWRDDALSQRLEQDATRISANTEQAQPDNRPVLADVLTGRPDPRPVEVQQAVNQAAAQGVGSRRYAPEAGMRIYSFSVPLNQAAISNKGDQFLPSVRRYAVEERIDPALVMAIMHSESSFNPMARSHIPAFGLMQIVPGSAGLDATEKVYGQQRLLTPSYLYNADNNIRMGCAYIHILYYRYLAAIDNQESRIYCTIAAYNTGSGNVARAFSDGRNVRTAAVQINRMTPQQVYARLVSHLPYEETRNYMTKVTPRYQAYQQQLG</sequence>
<evidence type="ECO:0000313" key="4">
    <source>
        <dbReference type="EMBL" id="SFX81018.1"/>
    </source>
</evidence>
<organism evidence="4 5">
    <name type="scientific">Marinospirillum alkaliphilum DSM 21637</name>
    <dbReference type="NCBI Taxonomy" id="1122209"/>
    <lineage>
        <taxon>Bacteria</taxon>
        <taxon>Pseudomonadati</taxon>
        <taxon>Pseudomonadota</taxon>
        <taxon>Gammaproteobacteria</taxon>
        <taxon>Oceanospirillales</taxon>
        <taxon>Oceanospirillaceae</taxon>
        <taxon>Marinospirillum</taxon>
    </lineage>
</organism>
<dbReference type="Pfam" id="PF11873">
    <property type="entry name" value="Mltc_N"/>
    <property type="match status" value="1"/>
</dbReference>
<dbReference type="CDD" id="cd16893">
    <property type="entry name" value="LT_MltC_MltE"/>
    <property type="match status" value="1"/>
</dbReference>
<dbReference type="GO" id="GO:0008933">
    <property type="term" value="F:peptidoglycan lytic transglycosylase activity"/>
    <property type="evidence" value="ECO:0007669"/>
    <property type="project" value="InterPro"/>
</dbReference>
<feature type="domain" description="Transglycosylase SLT" evidence="2">
    <location>
        <begin position="235"/>
        <end position="354"/>
    </location>
</feature>
<reference evidence="4 5" key="1">
    <citation type="submission" date="2016-11" db="EMBL/GenBank/DDBJ databases">
        <authorList>
            <person name="Jaros S."/>
            <person name="Januszkiewicz K."/>
            <person name="Wedrychowicz H."/>
        </authorList>
    </citation>
    <scope>NUCLEOTIDE SEQUENCE [LARGE SCALE GENOMIC DNA]</scope>
    <source>
        <strain evidence="4 5">DSM 21637</strain>
    </source>
</reference>
<comment type="similarity">
    <text evidence="1">Belongs to the transglycosylase Slt family.</text>
</comment>
<evidence type="ECO:0000259" key="2">
    <source>
        <dbReference type="Pfam" id="PF01464"/>
    </source>
</evidence>
<dbReference type="InterPro" id="IPR008258">
    <property type="entry name" value="Transglycosylase_SLT_dom_1"/>
</dbReference>
<dbReference type="InterPro" id="IPR000189">
    <property type="entry name" value="Transglyc_AS"/>
</dbReference>
<proteinExistence type="inferred from homology"/>
<gene>
    <name evidence="4" type="ORF">SAMN02745752_02950</name>
</gene>
<dbReference type="GO" id="GO:0000270">
    <property type="term" value="P:peptidoglycan metabolic process"/>
    <property type="evidence" value="ECO:0007669"/>
    <property type="project" value="InterPro"/>
</dbReference>
<evidence type="ECO:0000256" key="1">
    <source>
        <dbReference type="ARBA" id="ARBA00007734"/>
    </source>
</evidence>